<dbReference type="Pfam" id="PF07369">
    <property type="entry name" value="DUF1488"/>
    <property type="match status" value="1"/>
</dbReference>
<reference evidence="1 2" key="1">
    <citation type="submission" date="2015-05" db="EMBL/GenBank/DDBJ databases">
        <title>Photobacterium galathea sp. nov.</title>
        <authorList>
            <person name="Machado H."/>
            <person name="Gram L."/>
        </authorList>
    </citation>
    <scope>NUCLEOTIDE SEQUENCE [LARGE SCALE GENOMIC DNA]</scope>
    <source>
        <strain evidence="1 2">DSM 25995</strain>
    </source>
</reference>
<keyword evidence="2" id="KW-1185">Reference proteome</keyword>
<protein>
    <submittedName>
        <fullName evidence="1">Transcriptional regulator</fullName>
    </submittedName>
</protein>
<organism evidence="1 2">
    <name type="scientific">Photobacterium aphoticum</name>
    <dbReference type="NCBI Taxonomy" id="754436"/>
    <lineage>
        <taxon>Bacteria</taxon>
        <taxon>Pseudomonadati</taxon>
        <taxon>Pseudomonadota</taxon>
        <taxon>Gammaproteobacteria</taxon>
        <taxon>Vibrionales</taxon>
        <taxon>Vibrionaceae</taxon>
        <taxon>Photobacterium</taxon>
    </lineage>
</organism>
<dbReference type="PATRIC" id="fig|754436.4.peg.226"/>
<dbReference type="SUPFAM" id="SSF160272">
    <property type="entry name" value="Shew3726-like"/>
    <property type="match status" value="1"/>
</dbReference>
<dbReference type="EMBL" id="LDOV01000002">
    <property type="protein sequence ID" value="KLV02853.1"/>
    <property type="molecule type" value="Genomic_DNA"/>
</dbReference>
<dbReference type="InterPro" id="IPR009962">
    <property type="entry name" value="DUF1488"/>
</dbReference>
<comment type="caution">
    <text evidence="1">The sequence shown here is derived from an EMBL/GenBank/DDBJ whole genome shotgun (WGS) entry which is preliminary data.</text>
</comment>
<name>A0A0J1GT05_9GAMM</name>
<sequence>MNQDILFDDRQTWDETRQAVSFPALQGGQLITCWVTRAWLEQYCQRTLATEEAVLVAFSECRFDIEDEAEALIEDEAFDQDGDIVIG</sequence>
<gene>
    <name evidence="1" type="ORF">ABT58_01075</name>
</gene>
<proteinExistence type="predicted"/>
<accession>A0A0J1GT05</accession>
<dbReference type="Gene3D" id="3.30.160.140">
    <property type="entry name" value="Shew3726-like"/>
    <property type="match status" value="1"/>
</dbReference>
<evidence type="ECO:0000313" key="1">
    <source>
        <dbReference type="EMBL" id="KLV02853.1"/>
    </source>
</evidence>
<dbReference type="InterPro" id="IPR036692">
    <property type="entry name" value="Shew3726-like_sf"/>
</dbReference>
<evidence type="ECO:0000313" key="2">
    <source>
        <dbReference type="Proteomes" id="UP000036426"/>
    </source>
</evidence>
<dbReference type="AlphaFoldDB" id="A0A0J1GT05"/>
<dbReference type="OrthoDB" id="6465020at2"/>
<dbReference type="RefSeq" id="WP_047872515.1">
    <property type="nucleotide sequence ID" value="NZ_BMYC01000022.1"/>
</dbReference>
<dbReference type="Proteomes" id="UP000036426">
    <property type="component" value="Unassembled WGS sequence"/>
</dbReference>